<dbReference type="EnsemblPlants" id="Ma06_t12010.1">
    <property type="protein sequence ID" value="Ma06_p12010.1"/>
    <property type="gene ID" value="Ma06_g12010"/>
</dbReference>
<evidence type="ECO:0000313" key="2">
    <source>
        <dbReference type="Proteomes" id="UP000012960"/>
    </source>
</evidence>
<dbReference type="Gramene" id="Ma06_t12010.1">
    <property type="protein sequence ID" value="Ma06_p12010.1"/>
    <property type="gene ID" value="Ma06_g12010"/>
</dbReference>
<protein>
    <submittedName>
        <fullName evidence="1">Uncharacterized protein</fullName>
    </submittedName>
</protein>
<accession>A0A804JFC3</accession>
<dbReference type="Proteomes" id="UP000012960">
    <property type="component" value="Unplaced"/>
</dbReference>
<sequence>MWKKGVLYSLVSLAWKTCTCGWRRGQREE</sequence>
<dbReference type="InParanoid" id="A0A804JFC3"/>
<dbReference type="AlphaFoldDB" id="A0A804JFC3"/>
<organism evidence="1 2">
    <name type="scientific">Musa acuminata subsp. malaccensis</name>
    <name type="common">Wild banana</name>
    <name type="synonym">Musa malaccensis</name>
    <dbReference type="NCBI Taxonomy" id="214687"/>
    <lineage>
        <taxon>Eukaryota</taxon>
        <taxon>Viridiplantae</taxon>
        <taxon>Streptophyta</taxon>
        <taxon>Embryophyta</taxon>
        <taxon>Tracheophyta</taxon>
        <taxon>Spermatophyta</taxon>
        <taxon>Magnoliopsida</taxon>
        <taxon>Liliopsida</taxon>
        <taxon>Zingiberales</taxon>
        <taxon>Musaceae</taxon>
        <taxon>Musa</taxon>
    </lineage>
</organism>
<evidence type="ECO:0000313" key="1">
    <source>
        <dbReference type="EnsemblPlants" id="Ma06_p12010.1"/>
    </source>
</evidence>
<reference evidence="1" key="1">
    <citation type="submission" date="2021-05" db="UniProtKB">
        <authorList>
            <consortium name="EnsemblPlants"/>
        </authorList>
    </citation>
    <scope>IDENTIFICATION</scope>
    <source>
        <strain evidence="1">subsp. malaccensis</strain>
    </source>
</reference>
<proteinExistence type="predicted"/>
<name>A0A804JFC3_MUSAM</name>
<keyword evidence="2" id="KW-1185">Reference proteome</keyword>